<evidence type="ECO:0000313" key="2">
    <source>
        <dbReference type="EMBL" id="UTD15313.1"/>
    </source>
</evidence>
<evidence type="ECO:0000313" key="3">
    <source>
        <dbReference type="Proteomes" id="UP000269693"/>
    </source>
</evidence>
<reference evidence="2" key="2">
    <citation type="submission" date="2020-04" db="EMBL/GenBank/DDBJ databases">
        <title>Tenacibaculum mesophilum bac2.</title>
        <authorList>
            <person name="Li M."/>
        </authorList>
    </citation>
    <scope>NUCLEOTIDE SEQUENCE</scope>
    <source>
        <strain evidence="2">Bac2</strain>
    </source>
</reference>
<dbReference type="AlphaFoldDB" id="A0AAE9SG89"/>
<keyword evidence="3" id="KW-1185">Reference proteome</keyword>
<evidence type="ECO:0000313" key="4">
    <source>
        <dbReference type="Proteomes" id="UP001056837"/>
    </source>
</evidence>
<accession>A0AAE9SG89</accession>
<protein>
    <submittedName>
        <fullName evidence="2">Uncharacterized protein</fullName>
    </submittedName>
</protein>
<dbReference type="EMBL" id="CP032544">
    <property type="protein sequence ID" value="AZJ32631.1"/>
    <property type="molecule type" value="Genomic_DNA"/>
</dbReference>
<dbReference type="Proteomes" id="UP001056837">
    <property type="component" value="Chromosome"/>
</dbReference>
<organism evidence="2 4">
    <name type="scientific">Tenacibaculum mesophilum</name>
    <dbReference type="NCBI Taxonomy" id="104268"/>
    <lineage>
        <taxon>Bacteria</taxon>
        <taxon>Pseudomonadati</taxon>
        <taxon>Bacteroidota</taxon>
        <taxon>Flavobacteriia</taxon>
        <taxon>Flavobacteriales</taxon>
        <taxon>Flavobacteriaceae</taxon>
        <taxon>Tenacibaculum</taxon>
    </lineage>
</organism>
<evidence type="ECO:0000313" key="1">
    <source>
        <dbReference type="EMBL" id="AZJ32631.1"/>
    </source>
</evidence>
<dbReference type="EMBL" id="CP050861">
    <property type="protein sequence ID" value="UTD15313.1"/>
    <property type="molecule type" value="Genomic_DNA"/>
</dbReference>
<proteinExistence type="predicted"/>
<dbReference type="RefSeq" id="WP_073184246.1">
    <property type="nucleotide sequence ID" value="NZ_CANLMG010000012.1"/>
</dbReference>
<name>A0AAE9SG89_9FLAO</name>
<dbReference type="Proteomes" id="UP000269693">
    <property type="component" value="Chromosome"/>
</dbReference>
<gene>
    <name evidence="1" type="ORF">D6200_08725</name>
    <name evidence="2" type="ORF">HER15_07480</name>
</gene>
<reference evidence="1 3" key="1">
    <citation type="submission" date="2018-09" db="EMBL/GenBank/DDBJ databases">
        <title>Insights into the microbiota of Asian seabass (Lates calcarifer) with tenacibaculosis symptoms and description of sp. nov. Tenacibaculum singaporense.</title>
        <authorList>
            <person name="Miyake S."/>
            <person name="Soh M."/>
            <person name="Azman M.N."/>
            <person name="Ngoh S.Y."/>
            <person name="Orban L."/>
            <person name="Seedorf H."/>
        </authorList>
    </citation>
    <scope>NUCLEOTIDE SEQUENCE [LARGE SCALE GENOMIC DNA]</scope>
    <source>
        <strain evidence="1 3">DSM 13764</strain>
    </source>
</reference>
<sequence>MKKSILTLGKVLNKADQKQIKGGLTYPRHYDEYCDNLNETQYDPSCGCSFNSQCANMAVPASDGYGYVLRSGTCSNGTCVA</sequence>